<gene>
    <name evidence="8 9" type="primary">rpsT</name>
    <name evidence="9" type="ORF">MUN46_010795</name>
</gene>
<dbReference type="Gene3D" id="1.20.58.110">
    <property type="entry name" value="Ribosomal protein S20"/>
    <property type="match status" value="1"/>
</dbReference>
<sequence length="91" mass="10041">MANTKQARKRVRQAIEHNLRVSAQRTRYRTAIKAVEKLVAAGDKAAAEAEFKKTSGILDRFACRHVLHKNAAARQKSRLSAAIKAMNAAAK</sequence>
<comment type="caution">
    <text evidence="9">The sequence shown here is derived from an EMBL/GenBank/DDBJ whole genome shotgun (WGS) entry which is preliminary data.</text>
</comment>
<keyword evidence="4 8" id="KW-0694">RNA-binding</keyword>
<evidence type="ECO:0000256" key="6">
    <source>
        <dbReference type="ARBA" id="ARBA00023274"/>
    </source>
</evidence>
<evidence type="ECO:0000256" key="7">
    <source>
        <dbReference type="ARBA" id="ARBA00035136"/>
    </source>
</evidence>
<dbReference type="InterPro" id="IPR036510">
    <property type="entry name" value="Ribosomal_bS20_sf"/>
</dbReference>
<dbReference type="EMBL" id="JAKZJU020000002">
    <property type="protein sequence ID" value="MDL2060423.1"/>
    <property type="molecule type" value="Genomic_DNA"/>
</dbReference>
<dbReference type="PANTHER" id="PTHR33398:SF1">
    <property type="entry name" value="SMALL RIBOSOMAL SUBUNIT PROTEIN BS20C"/>
    <property type="match status" value="1"/>
</dbReference>
<evidence type="ECO:0000256" key="8">
    <source>
        <dbReference type="HAMAP-Rule" id="MF_00500"/>
    </source>
</evidence>
<evidence type="ECO:0000256" key="2">
    <source>
        <dbReference type="ARBA" id="ARBA00007634"/>
    </source>
</evidence>
<dbReference type="GO" id="GO:0005840">
    <property type="term" value="C:ribosome"/>
    <property type="evidence" value="ECO:0007669"/>
    <property type="project" value="UniProtKB-KW"/>
</dbReference>
<dbReference type="PANTHER" id="PTHR33398">
    <property type="entry name" value="30S RIBOSOMAL PROTEIN S20"/>
    <property type="match status" value="1"/>
</dbReference>
<dbReference type="Pfam" id="PF01649">
    <property type="entry name" value="Ribosomal_S20p"/>
    <property type="match status" value="1"/>
</dbReference>
<evidence type="ECO:0000256" key="5">
    <source>
        <dbReference type="ARBA" id="ARBA00022980"/>
    </source>
</evidence>
<evidence type="ECO:0000313" key="9">
    <source>
        <dbReference type="EMBL" id="MDL2060423.1"/>
    </source>
</evidence>
<evidence type="ECO:0000256" key="4">
    <source>
        <dbReference type="ARBA" id="ARBA00022884"/>
    </source>
</evidence>
<dbReference type="SUPFAM" id="SSF46992">
    <property type="entry name" value="Ribosomal protein S20"/>
    <property type="match status" value="1"/>
</dbReference>
<dbReference type="Proteomes" id="UP001165481">
    <property type="component" value="Unassembled WGS sequence"/>
</dbReference>
<comment type="similarity">
    <text evidence="2 8">Belongs to the bacterial ribosomal protein bS20 family.</text>
</comment>
<keyword evidence="3 8" id="KW-0699">rRNA-binding</keyword>
<dbReference type="InterPro" id="IPR002583">
    <property type="entry name" value="Ribosomal_bS20"/>
</dbReference>
<proteinExistence type="inferred from homology"/>
<organism evidence="9 10">
    <name type="scientific">Mesosutterella faecium</name>
    <dbReference type="NCBI Taxonomy" id="2925194"/>
    <lineage>
        <taxon>Bacteria</taxon>
        <taxon>Pseudomonadati</taxon>
        <taxon>Pseudomonadota</taxon>
        <taxon>Betaproteobacteria</taxon>
        <taxon>Burkholderiales</taxon>
        <taxon>Sutterellaceae</taxon>
        <taxon>Mesosutterella</taxon>
    </lineage>
</organism>
<dbReference type="NCBIfam" id="TIGR00029">
    <property type="entry name" value="S20"/>
    <property type="match status" value="1"/>
</dbReference>
<evidence type="ECO:0000313" key="10">
    <source>
        <dbReference type="Proteomes" id="UP001165481"/>
    </source>
</evidence>
<reference evidence="9" key="1">
    <citation type="submission" date="2023-03" db="EMBL/GenBank/DDBJ databases">
        <title>Mesosutterella sp. nov. isolated from porcine feces.</title>
        <authorList>
            <person name="Yu S."/>
        </authorList>
    </citation>
    <scope>NUCLEOTIDE SEQUENCE</scope>
    <source>
        <strain evidence="9">AGMB02718</strain>
    </source>
</reference>
<accession>A0ABT7IR92</accession>
<name>A0ABT7IR92_9BURK</name>
<comment type="function">
    <text evidence="1 8">Binds directly to 16S ribosomal RNA.</text>
</comment>
<protein>
    <recommendedName>
        <fullName evidence="7 8">Small ribosomal subunit protein bS20</fullName>
    </recommendedName>
</protein>
<dbReference type="RefSeq" id="WP_243375939.1">
    <property type="nucleotide sequence ID" value="NZ_JAKZJU020000002.1"/>
</dbReference>
<keyword evidence="10" id="KW-1185">Reference proteome</keyword>
<keyword evidence="5 8" id="KW-0689">Ribosomal protein</keyword>
<dbReference type="HAMAP" id="MF_00500">
    <property type="entry name" value="Ribosomal_bS20"/>
    <property type="match status" value="1"/>
</dbReference>
<evidence type="ECO:0000256" key="1">
    <source>
        <dbReference type="ARBA" id="ARBA00003134"/>
    </source>
</evidence>
<keyword evidence="6 8" id="KW-0687">Ribonucleoprotein</keyword>
<evidence type="ECO:0000256" key="3">
    <source>
        <dbReference type="ARBA" id="ARBA00022730"/>
    </source>
</evidence>